<organism evidence="1 2">
    <name type="scientific">Flavobacterium seoulense</name>
    <dbReference type="NCBI Taxonomy" id="1492738"/>
    <lineage>
        <taxon>Bacteria</taxon>
        <taxon>Pseudomonadati</taxon>
        <taxon>Bacteroidota</taxon>
        <taxon>Flavobacteriia</taxon>
        <taxon>Flavobacteriales</taxon>
        <taxon>Flavobacteriaceae</taxon>
        <taxon>Flavobacterium</taxon>
    </lineage>
</organism>
<dbReference type="Gene3D" id="3.20.20.410">
    <property type="entry name" value="Protein of unknown function UPF0759"/>
    <property type="match status" value="1"/>
</dbReference>
<protein>
    <recommendedName>
        <fullName evidence="3">Histidine kinase</fullName>
    </recommendedName>
</protein>
<dbReference type="RefSeq" id="WP_035658710.1">
    <property type="nucleotide sequence ID" value="NZ_JNCA01000009.1"/>
</dbReference>
<dbReference type="InterPro" id="IPR036520">
    <property type="entry name" value="UPF0759_sf"/>
</dbReference>
<dbReference type="PATRIC" id="fig|1492738.3.peg.1097"/>
<dbReference type="InterPro" id="IPR002763">
    <property type="entry name" value="DUF72"/>
</dbReference>
<evidence type="ECO:0000313" key="1">
    <source>
        <dbReference type="EMBL" id="KDN55914.1"/>
    </source>
</evidence>
<dbReference type="OrthoDB" id="9780310at2"/>
<dbReference type="Proteomes" id="UP000027064">
    <property type="component" value="Unassembled WGS sequence"/>
</dbReference>
<dbReference type="AlphaFoldDB" id="A0A066WYC3"/>
<dbReference type="eggNOG" id="COG1801">
    <property type="taxonomic scope" value="Bacteria"/>
</dbReference>
<dbReference type="Pfam" id="PF01904">
    <property type="entry name" value="DUF72"/>
    <property type="match status" value="1"/>
</dbReference>
<gene>
    <name evidence="1" type="ORF">FEM21_11050</name>
</gene>
<evidence type="ECO:0000313" key="2">
    <source>
        <dbReference type="Proteomes" id="UP000027064"/>
    </source>
</evidence>
<dbReference type="PANTHER" id="PTHR30348">
    <property type="entry name" value="UNCHARACTERIZED PROTEIN YECE"/>
    <property type="match status" value="1"/>
</dbReference>
<dbReference type="EMBL" id="JNCA01000009">
    <property type="protein sequence ID" value="KDN55914.1"/>
    <property type="molecule type" value="Genomic_DNA"/>
</dbReference>
<name>A0A066WYC3_9FLAO</name>
<reference evidence="1 2" key="1">
    <citation type="submission" date="2014-05" db="EMBL/GenBank/DDBJ databases">
        <title>Genome Sequence of Flavobacterium sp. EM1321.</title>
        <authorList>
            <person name="Shin S.-K."/>
            <person name="Yi H."/>
        </authorList>
    </citation>
    <scope>NUCLEOTIDE SEQUENCE [LARGE SCALE GENOMIC DNA]</scope>
    <source>
        <strain evidence="1 2">EM1321</strain>
    </source>
</reference>
<comment type="caution">
    <text evidence="1">The sequence shown here is derived from an EMBL/GenBank/DDBJ whole genome shotgun (WGS) entry which is preliminary data.</text>
</comment>
<dbReference type="STRING" id="1492738.FEM21_11050"/>
<sequence>MKTNLYIGCSSFYNSYWKKIFYPENIPSAKWFEYYCTHFNTYEMNGTFYKFPTLKVMENWYQKTPDDFLLSVKAPKEITHQRKFIDCENLLKDFYHVCDNGLKEKLGAILFQFPPSYHYSKEKLLFIINQLNPEYENVLEFRHESWWIPEVWNELAKNNISFCSVSHPQLPETIFTNFPVTYIRFHGRNKMFYSNYSTAELMEVYTIIAENKKKKTFIYFNNTASTAGILNALEMKKLAE</sequence>
<proteinExistence type="predicted"/>
<dbReference type="PANTHER" id="PTHR30348:SF4">
    <property type="entry name" value="DUF72 DOMAIN-CONTAINING PROTEIN"/>
    <property type="match status" value="1"/>
</dbReference>
<accession>A0A066WYC3</accession>
<dbReference type="SUPFAM" id="SSF117396">
    <property type="entry name" value="TM1631-like"/>
    <property type="match status" value="1"/>
</dbReference>
<evidence type="ECO:0008006" key="3">
    <source>
        <dbReference type="Google" id="ProtNLM"/>
    </source>
</evidence>
<keyword evidence="2" id="KW-1185">Reference proteome</keyword>